<gene>
    <name evidence="1" type="ORF">SAMN05660841_01145</name>
</gene>
<dbReference type="EMBL" id="FUZF01000003">
    <property type="protein sequence ID" value="SKB54798.1"/>
    <property type="molecule type" value="Genomic_DNA"/>
</dbReference>
<keyword evidence="2" id="KW-1185">Reference proteome</keyword>
<dbReference type="STRING" id="1513896.SAMN05660841_01145"/>
<dbReference type="AlphaFoldDB" id="A0A1T5C5K4"/>
<dbReference type="Proteomes" id="UP000190150">
    <property type="component" value="Unassembled WGS sequence"/>
</dbReference>
<accession>A0A1T5C5K4</accession>
<name>A0A1T5C5K4_9SPHI</name>
<sequence>MMFEGFFYLDSPKNSLFDHIRADFVNFFNLKFILVVRCTL</sequence>
<evidence type="ECO:0000313" key="2">
    <source>
        <dbReference type="Proteomes" id="UP000190150"/>
    </source>
</evidence>
<proteinExistence type="predicted"/>
<evidence type="ECO:0000313" key="1">
    <source>
        <dbReference type="EMBL" id="SKB54798.1"/>
    </source>
</evidence>
<reference evidence="2" key="1">
    <citation type="submission" date="2017-02" db="EMBL/GenBank/DDBJ databases">
        <authorList>
            <person name="Varghese N."/>
            <person name="Submissions S."/>
        </authorList>
    </citation>
    <scope>NUCLEOTIDE SEQUENCE [LARGE SCALE GENOMIC DNA]</scope>
    <source>
        <strain evidence="2">DSM 24091</strain>
    </source>
</reference>
<organism evidence="1 2">
    <name type="scientific">Sphingobacterium nematocida</name>
    <dbReference type="NCBI Taxonomy" id="1513896"/>
    <lineage>
        <taxon>Bacteria</taxon>
        <taxon>Pseudomonadati</taxon>
        <taxon>Bacteroidota</taxon>
        <taxon>Sphingobacteriia</taxon>
        <taxon>Sphingobacteriales</taxon>
        <taxon>Sphingobacteriaceae</taxon>
        <taxon>Sphingobacterium</taxon>
    </lineage>
</organism>
<protein>
    <submittedName>
        <fullName evidence="1">Uncharacterized protein</fullName>
    </submittedName>
</protein>